<proteinExistence type="predicted"/>
<dbReference type="RefSeq" id="WP_106889786.1">
    <property type="nucleotide sequence ID" value="NZ_CP027860.1"/>
</dbReference>
<evidence type="ECO:0000313" key="3">
    <source>
        <dbReference type="Proteomes" id="UP000241074"/>
    </source>
</evidence>
<keyword evidence="3" id="KW-1185">Reference proteome</keyword>
<dbReference type="Proteomes" id="UP000241074">
    <property type="component" value="Chromosome"/>
</dbReference>
<evidence type="ECO:0000256" key="1">
    <source>
        <dbReference type="SAM" id="SignalP"/>
    </source>
</evidence>
<protein>
    <submittedName>
        <fullName evidence="2">Uncharacterized protein</fullName>
    </submittedName>
</protein>
<dbReference type="KEGG" id="xba:C7S18_00985"/>
<reference evidence="2 3" key="1">
    <citation type="submission" date="2018-03" db="EMBL/GenBank/DDBJ databases">
        <title>Ahniella affigens gen. nov., sp. nov., a gammaproteobacterium isolated from sandy soil near a stream.</title>
        <authorList>
            <person name="Ko Y."/>
            <person name="Kim J.-H."/>
        </authorList>
    </citation>
    <scope>NUCLEOTIDE SEQUENCE [LARGE SCALE GENOMIC DNA]</scope>
    <source>
        <strain evidence="2 3">D13</strain>
    </source>
</reference>
<gene>
    <name evidence="2" type="ORF">C7S18_00985</name>
</gene>
<dbReference type="AlphaFoldDB" id="A0A2P1PM02"/>
<sequence length="59" mass="6311">MKIKSLMATAALAFGFAFASTQPVQARYFECDNPNYSACMSGCLSGSGSYQSCRGMCCF</sequence>
<dbReference type="EMBL" id="CP027860">
    <property type="protein sequence ID" value="AVP95857.1"/>
    <property type="molecule type" value="Genomic_DNA"/>
</dbReference>
<feature type="signal peptide" evidence="1">
    <location>
        <begin position="1"/>
        <end position="19"/>
    </location>
</feature>
<keyword evidence="1" id="KW-0732">Signal</keyword>
<evidence type="ECO:0000313" key="2">
    <source>
        <dbReference type="EMBL" id="AVP95857.1"/>
    </source>
</evidence>
<name>A0A2P1PM02_9GAMM</name>
<organism evidence="2 3">
    <name type="scientific">Ahniella affigens</name>
    <dbReference type="NCBI Taxonomy" id="2021234"/>
    <lineage>
        <taxon>Bacteria</taxon>
        <taxon>Pseudomonadati</taxon>
        <taxon>Pseudomonadota</taxon>
        <taxon>Gammaproteobacteria</taxon>
        <taxon>Lysobacterales</taxon>
        <taxon>Rhodanobacteraceae</taxon>
        <taxon>Ahniella</taxon>
    </lineage>
</organism>
<accession>A0A2P1PM02</accession>
<reference evidence="2 3" key="2">
    <citation type="submission" date="2018-03" db="EMBL/GenBank/DDBJ databases">
        <authorList>
            <person name="Keele B.F."/>
        </authorList>
    </citation>
    <scope>NUCLEOTIDE SEQUENCE [LARGE SCALE GENOMIC DNA]</scope>
    <source>
        <strain evidence="2 3">D13</strain>
    </source>
</reference>
<feature type="chain" id="PRO_5015125142" evidence="1">
    <location>
        <begin position="20"/>
        <end position="59"/>
    </location>
</feature>